<dbReference type="AlphaFoldDB" id="A0A380RWE6"/>
<evidence type="ECO:0000313" key="3">
    <source>
        <dbReference type="Proteomes" id="UP000255423"/>
    </source>
</evidence>
<feature type="chain" id="PRO_5017053325" evidence="1">
    <location>
        <begin position="20"/>
        <end position="418"/>
    </location>
</feature>
<sequence>MKIKILMFVMCLFSATLFAADVFTTFDLSDPELGPVYRVRGELLDAARDRDTATVSQKIAELEAMQTDSLITIHDAEKFGIYNELKMYRAMLKFLVQYHKNAYVKKAKNTRYAGNDGLTTFTQMYFEMSRSIKIHEEIERELADSDLDETEIREMRLMLYLPLTYYDNEYLEKVKRRAQVFLSNDGDHPDAEWVRKSIMAPLDRMDFIEMFYKDRANRKEHVIQNSLYTGGLGVNVYLLSTGGGFKNYYRKDWIKPDNYPVTGEIYLQIKRFSISGEFVNSGHKGVLDLGAALGYVVHDSRYLKIRPYIEISGCIFGGNTKVKSFSTGRDDYDHMIFEGVPQGYRYESPEWGTAYTLGVNIDYKFATLYLFSSNRYLSSFSIVGKFGMSYMNLEEDYPVTRGKGLDVFMALGLGVYLW</sequence>
<keyword evidence="1" id="KW-0732">Signal</keyword>
<gene>
    <name evidence="2" type="ORF">SAMN05661053_0430</name>
</gene>
<accession>A0A380RWE6</accession>
<name>A0A380RWE6_FIBSU</name>
<feature type="signal peptide" evidence="1">
    <location>
        <begin position="1"/>
        <end position="19"/>
    </location>
</feature>
<protein>
    <submittedName>
        <fullName evidence="2">Uncharacterized protein</fullName>
    </submittedName>
</protein>
<proteinExistence type="predicted"/>
<evidence type="ECO:0000256" key="1">
    <source>
        <dbReference type="SAM" id="SignalP"/>
    </source>
</evidence>
<evidence type="ECO:0000313" key="2">
    <source>
        <dbReference type="EMBL" id="SUQ19202.1"/>
    </source>
</evidence>
<reference evidence="2 3" key="1">
    <citation type="submission" date="2017-08" db="EMBL/GenBank/DDBJ databases">
        <authorList>
            <person name="de Groot N.N."/>
        </authorList>
    </citation>
    <scope>NUCLEOTIDE SEQUENCE [LARGE SCALE GENOMIC DNA]</scope>
    <source>
        <strain evidence="2 3">HM2</strain>
    </source>
</reference>
<dbReference type="RefSeq" id="WP_109571920.1">
    <property type="nucleotide sequence ID" value="NZ_UHJL01000001.1"/>
</dbReference>
<dbReference type="Proteomes" id="UP000255423">
    <property type="component" value="Unassembled WGS sequence"/>
</dbReference>
<organism evidence="2 3">
    <name type="scientific">Fibrobacter succinogenes</name>
    <name type="common">Bacteroides succinogenes</name>
    <dbReference type="NCBI Taxonomy" id="833"/>
    <lineage>
        <taxon>Bacteria</taxon>
        <taxon>Pseudomonadati</taxon>
        <taxon>Fibrobacterota</taxon>
        <taxon>Fibrobacteria</taxon>
        <taxon>Fibrobacterales</taxon>
        <taxon>Fibrobacteraceae</taxon>
        <taxon>Fibrobacter</taxon>
    </lineage>
</organism>
<dbReference type="EMBL" id="UHJL01000001">
    <property type="protein sequence ID" value="SUQ19202.1"/>
    <property type="molecule type" value="Genomic_DNA"/>
</dbReference>